<dbReference type="EMBL" id="LQRT01000005">
    <property type="protein sequence ID" value="KZS41455.1"/>
    <property type="molecule type" value="Genomic_DNA"/>
</dbReference>
<dbReference type="GO" id="GO:0009298">
    <property type="term" value="P:GDP-mannose biosynthetic process"/>
    <property type="evidence" value="ECO:0007669"/>
    <property type="project" value="TreeGrafter"/>
</dbReference>
<feature type="domain" description="Nucleotidyl transferase" evidence="2">
    <location>
        <begin position="6"/>
        <end position="272"/>
    </location>
</feature>
<evidence type="ECO:0000259" key="3">
    <source>
        <dbReference type="Pfam" id="PF22640"/>
    </source>
</evidence>
<dbReference type="InterPro" id="IPR029044">
    <property type="entry name" value="Nucleotide-diphossugar_trans"/>
</dbReference>
<dbReference type="Pfam" id="PF00483">
    <property type="entry name" value="NTP_transferase"/>
    <property type="match status" value="1"/>
</dbReference>
<dbReference type="RefSeq" id="WP_066312374.1">
    <property type="nucleotide sequence ID" value="NZ_LQRT01000005.1"/>
</dbReference>
<reference evidence="4 5" key="1">
    <citation type="submission" date="2016-01" db="EMBL/GenBank/DDBJ databases">
        <title>The draft genome sequence of Aquimarina sp. RZW4-3-2.</title>
        <authorList>
            <person name="Wang Y."/>
        </authorList>
    </citation>
    <scope>NUCLEOTIDE SEQUENCE [LARGE SCALE GENOMIC DNA]</scope>
    <source>
        <strain evidence="4 5">RZW4-3-2</strain>
    </source>
</reference>
<dbReference type="STRING" id="1642818.AWE51_22390"/>
<evidence type="ECO:0000256" key="1">
    <source>
        <dbReference type="SAM" id="Coils"/>
    </source>
</evidence>
<proteinExistence type="predicted"/>
<dbReference type="InterPro" id="IPR005835">
    <property type="entry name" value="NTP_transferase_dom"/>
</dbReference>
<dbReference type="Pfam" id="PF22640">
    <property type="entry name" value="ManC_GMP_beta-helix"/>
    <property type="match status" value="1"/>
</dbReference>
<dbReference type="InterPro" id="IPR054566">
    <property type="entry name" value="ManC/GMP-like_b-helix"/>
</dbReference>
<evidence type="ECO:0000259" key="2">
    <source>
        <dbReference type="Pfam" id="PF00483"/>
    </source>
</evidence>
<organism evidence="4 5">
    <name type="scientific">Aquimarina aggregata</name>
    <dbReference type="NCBI Taxonomy" id="1642818"/>
    <lineage>
        <taxon>Bacteria</taxon>
        <taxon>Pseudomonadati</taxon>
        <taxon>Bacteroidota</taxon>
        <taxon>Flavobacteriia</taxon>
        <taxon>Flavobacteriales</taxon>
        <taxon>Flavobacteriaceae</taxon>
        <taxon>Aquimarina</taxon>
    </lineage>
</organism>
<evidence type="ECO:0000313" key="4">
    <source>
        <dbReference type="EMBL" id="KZS41455.1"/>
    </source>
</evidence>
<keyword evidence="4" id="KW-0808">Transferase</keyword>
<comment type="caution">
    <text evidence="4">The sequence shown here is derived from an EMBL/GenBank/DDBJ whole genome shotgun (WGS) entry which is preliminary data.</text>
</comment>
<sequence>MSKIFNVVLSGGSGTRLWPLSRKNNPKQFLKIFNNLSLFQHTIDRNKELVNDFLLLTNKDQIKEANRQIKETSQNFKQVIIEPIGRNTAPAIALASLAVNPEDILFVTPCDHMITNNETYRACFGRAVELAKEDYLVTFGIKPEAPETGFGYIEHNDEDVVSFREKPDQKTATDFIKAGNFLWNSGMFCFKAGVFLEELRKYRKDIFETSVKAINSIENQIIDIDAMIAIPDESVDYAVFEKSDKIKTVPSNFEWTDLGTFDALINFNQKNQNSIDCISEVGGISTEGTFYLGNKKVYSLGVSDIIVVETDDCIVLLSKEKSQEIKKLHKLVENNDESLL</sequence>
<dbReference type="PANTHER" id="PTHR46390">
    <property type="entry name" value="MANNOSE-1-PHOSPHATE GUANYLYLTRANSFERASE"/>
    <property type="match status" value="1"/>
</dbReference>
<dbReference type="InterPro" id="IPR051161">
    <property type="entry name" value="Mannose-6P_isomerase_type2"/>
</dbReference>
<feature type="domain" description="MannoseP isomerase/GMP-like beta-helix" evidence="3">
    <location>
        <begin position="284"/>
        <end position="328"/>
    </location>
</feature>
<dbReference type="Proteomes" id="UP000076715">
    <property type="component" value="Unassembled WGS sequence"/>
</dbReference>
<evidence type="ECO:0000313" key="5">
    <source>
        <dbReference type="Proteomes" id="UP000076715"/>
    </source>
</evidence>
<dbReference type="CDD" id="cd02509">
    <property type="entry name" value="GDP-M1P_Guanylyltransferase"/>
    <property type="match status" value="1"/>
</dbReference>
<feature type="coiled-coil region" evidence="1">
    <location>
        <begin position="55"/>
        <end position="82"/>
    </location>
</feature>
<name>A0A163BJ93_9FLAO</name>
<dbReference type="InterPro" id="IPR049577">
    <property type="entry name" value="GMPP_N"/>
</dbReference>
<dbReference type="OrthoDB" id="9806359at2"/>
<accession>A0A163BJ93</accession>
<protein>
    <submittedName>
        <fullName evidence="4">Mannose-1-phosphate guanyltransferase</fullName>
    </submittedName>
</protein>
<gene>
    <name evidence="4" type="ORF">AWE51_22390</name>
</gene>
<dbReference type="AlphaFoldDB" id="A0A163BJ93"/>
<dbReference type="GO" id="GO:0004475">
    <property type="term" value="F:mannose-1-phosphate guanylyltransferase (GTP) activity"/>
    <property type="evidence" value="ECO:0007669"/>
    <property type="project" value="InterPro"/>
</dbReference>
<dbReference type="Gene3D" id="3.90.550.10">
    <property type="entry name" value="Spore Coat Polysaccharide Biosynthesis Protein SpsA, Chain A"/>
    <property type="match status" value="1"/>
</dbReference>
<dbReference type="PANTHER" id="PTHR46390:SF1">
    <property type="entry name" value="MANNOSE-1-PHOSPHATE GUANYLYLTRANSFERASE"/>
    <property type="match status" value="1"/>
</dbReference>
<keyword evidence="5" id="KW-1185">Reference proteome</keyword>
<dbReference type="SUPFAM" id="SSF53448">
    <property type="entry name" value="Nucleotide-diphospho-sugar transferases"/>
    <property type="match status" value="1"/>
</dbReference>
<dbReference type="SUPFAM" id="SSF159283">
    <property type="entry name" value="Guanosine diphospho-D-mannose pyrophosphorylase/mannose-6-phosphate isomerase linker domain"/>
    <property type="match status" value="1"/>
</dbReference>
<keyword evidence="1" id="KW-0175">Coiled coil</keyword>